<comment type="caution">
    <text evidence="2">The sequence shown here is derived from an EMBL/GenBank/DDBJ whole genome shotgun (WGS) entry which is preliminary data.</text>
</comment>
<dbReference type="AlphaFoldDB" id="A0A5M6IAW8"/>
<dbReference type="Proteomes" id="UP000324065">
    <property type="component" value="Unassembled WGS sequence"/>
</dbReference>
<dbReference type="EMBL" id="VWPJ01000014">
    <property type="protein sequence ID" value="KAA5604778.1"/>
    <property type="molecule type" value="Genomic_DNA"/>
</dbReference>
<dbReference type="InterPro" id="IPR018642">
    <property type="entry name" value="DUF2066"/>
</dbReference>
<evidence type="ECO:0000313" key="3">
    <source>
        <dbReference type="Proteomes" id="UP000324065"/>
    </source>
</evidence>
<organism evidence="2 3">
    <name type="scientific">Roseospira marina</name>
    <dbReference type="NCBI Taxonomy" id="140057"/>
    <lineage>
        <taxon>Bacteria</taxon>
        <taxon>Pseudomonadati</taxon>
        <taxon>Pseudomonadota</taxon>
        <taxon>Alphaproteobacteria</taxon>
        <taxon>Rhodospirillales</taxon>
        <taxon>Rhodospirillaceae</taxon>
        <taxon>Roseospira</taxon>
    </lineage>
</organism>
<protein>
    <submittedName>
        <fullName evidence="2">DUF2066 domain-containing protein</fullName>
    </submittedName>
</protein>
<dbReference type="Pfam" id="PF09839">
    <property type="entry name" value="DUF2066"/>
    <property type="match status" value="1"/>
</dbReference>
<dbReference type="OrthoDB" id="7928976at2"/>
<feature type="region of interest" description="Disordered" evidence="1">
    <location>
        <begin position="438"/>
        <end position="463"/>
    </location>
</feature>
<name>A0A5M6IAW8_9PROT</name>
<evidence type="ECO:0000256" key="1">
    <source>
        <dbReference type="SAM" id="MobiDB-lite"/>
    </source>
</evidence>
<evidence type="ECO:0000313" key="2">
    <source>
        <dbReference type="EMBL" id="KAA5604778.1"/>
    </source>
</evidence>
<accession>A0A5M6IAW8</accession>
<sequence>MACTSASPAAISTPAALYVRPPSRGPSLGKGVEMAASRTLRGWLGRLPGTIAKPEADATAAPGVVGTVVRLWLAVALVTVLGVVPGAVSALAQSAGEDGAYTARDVPIEATAGDPAQARQQAVAAGQVTAFQAMLRRITDPADQGRLPQPSADDVRRMVETYSLADERTTNTSYRARITVRYDGDAVRDLLQRNGIGYAASASQPVVVLPVYQAGPDRAPVLWEDTNPWLSAWRARDSENVLMPIDVPTGDLRDVTSVTAEEALEPDSEALARVLDRYGRAQALIAQAVRTGPDTLALSINYGSPRAMARTATTTLDRAAGESDAAFLIRAADAIASRMESDWRGATMISTGTAREVTALATLEGFGDWVAIRQALERSPMIRDHAVRAMTRDRAQLSLTVLGDAARVNAALEAEGLTVREHGAYWIISRIGGPSVPADPAAQPYPSSGPAPSGVFGGGPVSQ</sequence>
<reference evidence="2 3" key="1">
    <citation type="submission" date="2019-09" db="EMBL/GenBank/DDBJ databases">
        <title>Genome sequence of Roseospira marina, one of the more divergent members of the non-sulfur purple photosynthetic bacterial family, the Rhodospirillaceae.</title>
        <authorList>
            <person name="Meyer T."/>
            <person name="Kyndt J."/>
        </authorList>
    </citation>
    <scope>NUCLEOTIDE SEQUENCE [LARGE SCALE GENOMIC DNA]</scope>
    <source>
        <strain evidence="2 3">DSM 15113</strain>
    </source>
</reference>
<gene>
    <name evidence="2" type="ORF">F1188_14275</name>
</gene>
<proteinExistence type="predicted"/>
<keyword evidence="3" id="KW-1185">Reference proteome</keyword>